<dbReference type="Proteomes" id="UP001066276">
    <property type="component" value="Chromosome 9"/>
</dbReference>
<dbReference type="EMBL" id="JANPWB010000013">
    <property type="protein sequence ID" value="KAJ1109722.1"/>
    <property type="molecule type" value="Genomic_DNA"/>
</dbReference>
<keyword evidence="2" id="KW-0106">Calcium</keyword>
<dbReference type="InterPro" id="IPR011992">
    <property type="entry name" value="EF-hand-dom_pair"/>
</dbReference>
<dbReference type="PROSITE" id="PS00018">
    <property type="entry name" value="EF_HAND_1"/>
    <property type="match status" value="2"/>
</dbReference>
<evidence type="ECO:0000259" key="3">
    <source>
        <dbReference type="PROSITE" id="PS50222"/>
    </source>
</evidence>
<gene>
    <name evidence="4" type="ORF">NDU88_007082</name>
</gene>
<dbReference type="InterPro" id="IPR018247">
    <property type="entry name" value="EF_Hand_1_Ca_BS"/>
</dbReference>
<feature type="domain" description="EF-hand" evidence="3">
    <location>
        <begin position="80"/>
        <end position="115"/>
    </location>
</feature>
<name>A0AAV7N1A4_PLEWA</name>
<dbReference type="PROSITE" id="PS50222">
    <property type="entry name" value="EF_HAND_2"/>
    <property type="match status" value="1"/>
</dbReference>
<keyword evidence="5" id="KW-1185">Reference proteome</keyword>
<dbReference type="SUPFAM" id="SSF47473">
    <property type="entry name" value="EF-hand"/>
    <property type="match status" value="1"/>
</dbReference>
<keyword evidence="1" id="KW-0479">Metal-binding</keyword>
<dbReference type="AlphaFoldDB" id="A0AAV7N1A4"/>
<evidence type="ECO:0000256" key="2">
    <source>
        <dbReference type="ARBA" id="ARBA00022837"/>
    </source>
</evidence>
<proteinExistence type="predicted"/>
<sequence length="151" mass="17138">MNRSQGTHAHSLTRKTHKTSRGEVRILVHHQQFTMKSILLFVILSLALVSDASPVPILEDQEMGYALQEPTVNPDDSLQFQIVELPSEFNIYDMNKDGSITLNELSDITQTESDDATLPFHNADKDGNDMLTKQEFEEAPWVFNIPDRVKI</sequence>
<protein>
    <recommendedName>
        <fullName evidence="3">EF-hand domain-containing protein</fullName>
    </recommendedName>
</protein>
<evidence type="ECO:0000313" key="5">
    <source>
        <dbReference type="Proteomes" id="UP001066276"/>
    </source>
</evidence>
<evidence type="ECO:0000256" key="1">
    <source>
        <dbReference type="ARBA" id="ARBA00022723"/>
    </source>
</evidence>
<evidence type="ECO:0000313" key="4">
    <source>
        <dbReference type="EMBL" id="KAJ1109722.1"/>
    </source>
</evidence>
<accession>A0AAV7N1A4</accession>
<dbReference type="Gene3D" id="1.10.238.10">
    <property type="entry name" value="EF-hand"/>
    <property type="match status" value="1"/>
</dbReference>
<organism evidence="4 5">
    <name type="scientific">Pleurodeles waltl</name>
    <name type="common">Iberian ribbed newt</name>
    <dbReference type="NCBI Taxonomy" id="8319"/>
    <lineage>
        <taxon>Eukaryota</taxon>
        <taxon>Metazoa</taxon>
        <taxon>Chordata</taxon>
        <taxon>Craniata</taxon>
        <taxon>Vertebrata</taxon>
        <taxon>Euteleostomi</taxon>
        <taxon>Amphibia</taxon>
        <taxon>Batrachia</taxon>
        <taxon>Caudata</taxon>
        <taxon>Salamandroidea</taxon>
        <taxon>Salamandridae</taxon>
        <taxon>Pleurodelinae</taxon>
        <taxon>Pleurodeles</taxon>
    </lineage>
</organism>
<comment type="caution">
    <text evidence="4">The sequence shown here is derived from an EMBL/GenBank/DDBJ whole genome shotgun (WGS) entry which is preliminary data.</text>
</comment>
<reference evidence="4" key="1">
    <citation type="journal article" date="2022" name="bioRxiv">
        <title>Sequencing and chromosome-scale assembly of the giantPleurodeles waltlgenome.</title>
        <authorList>
            <person name="Brown T."/>
            <person name="Elewa A."/>
            <person name="Iarovenko S."/>
            <person name="Subramanian E."/>
            <person name="Araus A.J."/>
            <person name="Petzold A."/>
            <person name="Susuki M."/>
            <person name="Suzuki K.-i.T."/>
            <person name="Hayashi T."/>
            <person name="Toyoda A."/>
            <person name="Oliveira C."/>
            <person name="Osipova E."/>
            <person name="Leigh N.D."/>
            <person name="Simon A."/>
            <person name="Yun M.H."/>
        </authorList>
    </citation>
    <scope>NUCLEOTIDE SEQUENCE</scope>
    <source>
        <strain evidence="4">20211129_DDA</strain>
        <tissue evidence="4">Liver</tissue>
    </source>
</reference>
<dbReference type="GO" id="GO:0005509">
    <property type="term" value="F:calcium ion binding"/>
    <property type="evidence" value="ECO:0007669"/>
    <property type="project" value="InterPro"/>
</dbReference>
<dbReference type="InterPro" id="IPR002048">
    <property type="entry name" value="EF_hand_dom"/>
</dbReference>